<dbReference type="PANTHER" id="PTHR47718:SF18">
    <property type="entry name" value="PROTEIN FAR1-RELATED SEQUENCE 5-LIKE"/>
    <property type="match status" value="1"/>
</dbReference>
<organism evidence="7 8">
    <name type="scientific">Heracleum sosnowskyi</name>
    <dbReference type="NCBI Taxonomy" id="360622"/>
    <lineage>
        <taxon>Eukaryota</taxon>
        <taxon>Viridiplantae</taxon>
        <taxon>Streptophyta</taxon>
        <taxon>Embryophyta</taxon>
        <taxon>Tracheophyta</taxon>
        <taxon>Spermatophyta</taxon>
        <taxon>Magnoliopsida</taxon>
        <taxon>eudicotyledons</taxon>
        <taxon>Gunneridae</taxon>
        <taxon>Pentapetalae</taxon>
        <taxon>asterids</taxon>
        <taxon>campanulids</taxon>
        <taxon>Apiales</taxon>
        <taxon>Apiaceae</taxon>
        <taxon>Apioideae</taxon>
        <taxon>apioid superclade</taxon>
        <taxon>Tordylieae</taxon>
        <taxon>Tordyliinae</taxon>
        <taxon>Heracleum</taxon>
    </lineage>
</organism>
<feature type="region of interest" description="Disordered" evidence="5">
    <location>
        <begin position="699"/>
        <end position="720"/>
    </location>
</feature>
<reference evidence="7" key="2">
    <citation type="submission" date="2023-05" db="EMBL/GenBank/DDBJ databases">
        <authorList>
            <person name="Schelkunov M.I."/>
        </authorList>
    </citation>
    <scope>NUCLEOTIDE SEQUENCE</scope>
    <source>
        <strain evidence="7">Hsosn_3</strain>
        <tissue evidence="7">Leaf</tissue>
    </source>
</reference>
<keyword evidence="2 4" id="KW-0863">Zinc-finger</keyword>
<feature type="domain" description="SWIM-type" evidence="6">
    <location>
        <begin position="555"/>
        <end position="591"/>
    </location>
</feature>
<evidence type="ECO:0000256" key="1">
    <source>
        <dbReference type="ARBA" id="ARBA00022723"/>
    </source>
</evidence>
<dbReference type="InterPro" id="IPR006564">
    <property type="entry name" value="Znf_PMZ"/>
</dbReference>
<dbReference type="Pfam" id="PF10551">
    <property type="entry name" value="MULE"/>
    <property type="match status" value="1"/>
</dbReference>
<sequence>MHATASKLTAEQNLEIDCHISEDSRNFSRFWIDSNGTFGMDVDNDEVQSINNYYGLHDNSDNRELQETWIPKCDSKVKPYVGDDSVSCEVDSSSSFVSDSSTNKCDDDSGKKKRRTMSSKCECNAKMVVKFAGRERYSISKFFEEHNHELASESEKQFLRSNRCMTDLHMKFVFDANLTNIGPTRAFTIFKAMCGSYGDVGATAVDFKNWARDIKAFIGKHDADMIIQKFKDKNETTDNSFAYEYQTDSSGHLTRIFWVDARGRESYDLFGDVLSVDATYRTNKYSMVFVPFIGIDNHGKSITFVAALLDKEDTTNFAWLFEVFLRIMGRPPKCIITDQCPAMRAVIPNIFPKSTIHRFCMWHIVRKFPSKLGTVFCGESPFMEKLKRFVWNDHVTPAEFEESWISTLKEFKLENNHWLSEIYEIRKSWIPAYFRDDPMAGLLRTTSRSESSNFFFNHFVQKGDTLCEFYMCYKSAIEKQRYTNKKLNHEDKCMPKPVTIKPIEKDAATVYTRAIFYKVQDEIKYSVNMELDTCTVVDGVKKFMIKDFFVKDKLFEVDVILDTQNVTCSCKMFTRIGYPCRHAFYCLSACGIHKIPRDLLSKRWMKNAEKMHSTLDLGENSKSGSKEGKVKAKSQDVWFEFQGCLTDVSGDEDLLEYVLLELKSLRGKIQEKSKKKPTNSKSDVAERLIGVKPADVITVHPPHQSNNKGSRKRMLSSLEKSLDRRKIPTRICKICGVPSLHDSRNCPLKVDEVIEDTTGEKENA</sequence>
<keyword evidence="1" id="KW-0479">Metal-binding</keyword>
<feature type="region of interest" description="Disordered" evidence="5">
    <location>
        <begin position="91"/>
        <end position="114"/>
    </location>
</feature>
<gene>
    <name evidence="7" type="ORF">POM88_013778</name>
</gene>
<keyword evidence="8" id="KW-1185">Reference proteome</keyword>
<accession>A0AAD8J2I3</accession>
<evidence type="ECO:0000313" key="8">
    <source>
        <dbReference type="Proteomes" id="UP001237642"/>
    </source>
</evidence>
<dbReference type="AlphaFoldDB" id="A0AAD8J2I3"/>
<evidence type="ECO:0000313" key="7">
    <source>
        <dbReference type="EMBL" id="KAK1394722.1"/>
    </source>
</evidence>
<dbReference type="Proteomes" id="UP001237642">
    <property type="component" value="Unassembled WGS sequence"/>
</dbReference>
<evidence type="ECO:0000256" key="3">
    <source>
        <dbReference type="ARBA" id="ARBA00022833"/>
    </source>
</evidence>
<dbReference type="PANTHER" id="PTHR47718">
    <property type="entry name" value="OS01G0519700 PROTEIN"/>
    <property type="match status" value="1"/>
</dbReference>
<evidence type="ECO:0000259" key="6">
    <source>
        <dbReference type="PROSITE" id="PS50966"/>
    </source>
</evidence>
<proteinExistence type="predicted"/>
<evidence type="ECO:0000256" key="4">
    <source>
        <dbReference type="PROSITE-ProRule" id="PRU00325"/>
    </source>
</evidence>
<evidence type="ECO:0000256" key="2">
    <source>
        <dbReference type="ARBA" id="ARBA00022771"/>
    </source>
</evidence>
<name>A0AAD8J2I3_9APIA</name>
<dbReference type="PROSITE" id="PS50966">
    <property type="entry name" value="ZF_SWIM"/>
    <property type="match status" value="1"/>
</dbReference>
<dbReference type="Pfam" id="PF04434">
    <property type="entry name" value="SWIM"/>
    <property type="match status" value="1"/>
</dbReference>
<dbReference type="InterPro" id="IPR007527">
    <property type="entry name" value="Znf_SWIM"/>
</dbReference>
<dbReference type="InterPro" id="IPR018289">
    <property type="entry name" value="MULE_transposase_dom"/>
</dbReference>
<dbReference type="EMBL" id="JAUIZM010000003">
    <property type="protein sequence ID" value="KAK1394722.1"/>
    <property type="molecule type" value="Genomic_DNA"/>
</dbReference>
<dbReference type="SMART" id="SM00575">
    <property type="entry name" value="ZnF_PMZ"/>
    <property type="match status" value="1"/>
</dbReference>
<keyword evidence="3" id="KW-0862">Zinc</keyword>
<dbReference type="GO" id="GO:0008270">
    <property type="term" value="F:zinc ion binding"/>
    <property type="evidence" value="ECO:0007669"/>
    <property type="project" value="UniProtKB-KW"/>
</dbReference>
<evidence type="ECO:0000256" key="5">
    <source>
        <dbReference type="SAM" id="MobiDB-lite"/>
    </source>
</evidence>
<feature type="compositionally biased region" description="Low complexity" evidence="5">
    <location>
        <begin position="91"/>
        <end position="101"/>
    </location>
</feature>
<dbReference type="InterPro" id="IPR004330">
    <property type="entry name" value="FAR1_DNA_bnd_dom"/>
</dbReference>
<dbReference type="Pfam" id="PF03101">
    <property type="entry name" value="FAR1"/>
    <property type="match status" value="1"/>
</dbReference>
<comment type="caution">
    <text evidence="7">The sequence shown here is derived from an EMBL/GenBank/DDBJ whole genome shotgun (WGS) entry which is preliminary data.</text>
</comment>
<protein>
    <recommendedName>
        <fullName evidence="6">SWIM-type domain-containing protein</fullName>
    </recommendedName>
</protein>
<reference evidence="7" key="1">
    <citation type="submission" date="2023-02" db="EMBL/GenBank/DDBJ databases">
        <title>Genome of toxic invasive species Heracleum sosnowskyi carries increased number of genes despite the absence of recent whole-genome duplications.</title>
        <authorList>
            <person name="Schelkunov M."/>
            <person name="Shtratnikova V."/>
            <person name="Makarenko M."/>
            <person name="Klepikova A."/>
            <person name="Omelchenko D."/>
            <person name="Novikova G."/>
            <person name="Obukhova E."/>
            <person name="Bogdanov V."/>
            <person name="Penin A."/>
            <person name="Logacheva M."/>
        </authorList>
    </citation>
    <scope>NUCLEOTIDE SEQUENCE</scope>
    <source>
        <strain evidence="7">Hsosn_3</strain>
        <tissue evidence="7">Leaf</tissue>
    </source>
</reference>